<protein>
    <submittedName>
        <fullName evidence="1">Uncharacterized protein</fullName>
    </submittedName>
</protein>
<accession>A0A8X6VH16</accession>
<gene>
    <name evidence="1" type="ORF">TNCV_1798461</name>
</gene>
<evidence type="ECO:0000313" key="2">
    <source>
        <dbReference type="Proteomes" id="UP000887159"/>
    </source>
</evidence>
<comment type="caution">
    <text evidence="1">The sequence shown here is derived from an EMBL/GenBank/DDBJ whole genome shotgun (WGS) entry which is preliminary data.</text>
</comment>
<dbReference type="Proteomes" id="UP000887159">
    <property type="component" value="Unassembled WGS sequence"/>
</dbReference>
<sequence length="81" mass="9670">MYSFLIDECRMPNRIFQRLHRKLREKCSFHVTRHDAGRRRVERSPSLEKSFLNAVADRLESNTRAVTHHISVNHHTVFVDL</sequence>
<dbReference type="AlphaFoldDB" id="A0A8X6VH16"/>
<organism evidence="1 2">
    <name type="scientific">Trichonephila clavipes</name>
    <name type="common">Golden silk orbweaver</name>
    <name type="synonym">Nephila clavipes</name>
    <dbReference type="NCBI Taxonomy" id="2585209"/>
    <lineage>
        <taxon>Eukaryota</taxon>
        <taxon>Metazoa</taxon>
        <taxon>Ecdysozoa</taxon>
        <taxon>Arthropoda</taxon>
        <taxon>Chelicerata</taxon>
        <taxon>Arachnida</taxon>
        <taxon>Araneae</taxon>
        <taxon>Araneomorphae</taxon>
        <taxon>Entelegynae</taxon>
        <taxon>Araneoidea</taxon>
        <taxon>Nephilidae</taxon>
        <taxon>Trichonephila</taxon>
    </lineage>
</organism>
<reference evidence="1" key="1">
    <citation type="submission" date="2020-08" db="EMBL/GenBank/DDBJ databases">
        <title>Multicomponent nature underlies the extraordinary mechanical properties of spider dragline silk.</title>
        <authorList>
            <person name="Kono N."/>
            <person name="Nakamura H."/>
            <person name="Mori M."/>
            <person name="Yoshida Y."/>
            <person name="Ohtoshi R."/>
            <person name="Malay A.D."/>
            <person name="Moran D.A.P."/>
            <person name="Tomita M."/>
            <person name="Numata K."/>
            <person name="Arakawa K."/>
        </authorList>
    </citation>
    <scope>NUCLEOTIDE SEQUENCE</scope>
</reference>
<keyword evidence="2" id="KW-1185">Reference proteome</keyword>
<name>A0A8X6VH16_TRICX</name>
<dbReference type="EMBL" id="BMAU01021314">
    <property type="protein sequence ID" value="GFY12424.1"/>
    <property type="molecule type" value="Genomic_DNA"/>
</dbReference>
<evidence type="ECO:0000313" key="1">
    <source>
        <dbReference type="EMBL" id="GFY12424.1"/>
    </source>
</evidence>
<proteinExistence type="predicted"/>